<evidence type="ECO:0000313" key="3">
    <source>
        <dbReference type="EMBL" id="GFO07821.1"/>
    </source>
</evidence>
<gene>
    <name evidence="3" type="ORF">PoB_003432600</name>
</gene>
<organism evidence="3 4">
    <name type="scientific">Plakobranchus ocellatus</name>
    <dbReference type="NCBI Taxonomy" id="259542"/>
    <lineage>
        <taxon>Eukaryota</taxon>
        <taxon>Metazoa</taxon>
        <taxon>Spiralia</taxon>
        <taxon>Lophotrochozoa</taxon>
        <taxon>Mollusca</taxon>
        <taxon>Gastropoda</taxon>
        <taxon>Heterobranchia</taxon>
        <taxon>Euthyneura</taxon>
        <taxon>Panpulmonata</taxon>
        <taxon>Sacoglossa</taxon>
        <taxon>Placobranchoidea</taxon>
        <taxon>Plakobranchidae</taxon>
        <taxon>Plakobranchus</taxon>
    </lineage>
</organism>
<proteinExistence type="inferred from homology"/>
<reference evidence="3 4" key="1">
    <citation type="journal article" date="2021" name="Elife">
        <title>Chloroplast acquisition without the gene transfer in kleptoplastic sea slugs, Plakobranchus ocellatus.</title>
        <authorList>
            <person name="Maeda T."/>
            <person name="Takahashi S."/>
            <person name="Yoshida T."/>
            <person name="Shimamura S."/>
            <person name="Takaki Y."/>
            <person name="Nagai Y."/>
            <person name="Toyoda A."/>
            <person name="Suzuki Y."/>
            <person name="Arimoto A."/>
            <person name="Ishii H."/>
            <person name="Satoh N."/>
            <person name="Nishiyama T."/>
            <person name="Hasebe M."/>
            <person name="Maruyama T."/>
            <person name="Minagawa J."/>
            <person name="Obokata J."/>
            <person name="Shigenobu S."/>
        </authorList>
    </citation>
    <scope>NUCLEOTIDE SEQUENCE [LARGE SCALE GENOMIC DNA]</scope>
</reference>
<accession>A0AAV4AHM2</accession>
<dbReference type="PANTHER" id="PTHR31493">
    <property type="entry name" value="NAZO FAMILY MEMBER"/>
    <property type="match status" value="1"/>
</dbReference>
<keyword evidence="2" id="KW-0812">Transmembrane</keyword>
<sequence>MFKNAALGAYGAWLGAVMLGPVGAVVGGAAGSWLGYRYSDDYQPLGKVMADLSDDDKEEIVKKIQELVGDLSFTALARYAMESQDQRVALLNLIINEIKKRR</sequence>
<dbReference type="EMBL" id="BLXT01003909">
    <property type="protein sequence ID" value="GFO07821.1"/>
    <property type="molecule type" value="Genomic_DNA"/>
</dbReference>
<name>A0AAV4AHM2_9GAST</name>
<comment type="caution">
    <text evidence="3">The sequence shown here is derived from an EMBL/GenBank/DDBJ whole genome shotgun (WGS) entry which is preliminary data.</text>
</comment>
<keyword evidence="2" id="KW-0472">Membrane</keyword>
<comment type="similarity">
    <text evidence="1">Belongs to the C19orf12 family.</text>
</comment>
<evidence type="ECO:0000313" key="4">
    <source>
        <dbReference type="Proteomes" id="UP000735302"/>
    </source>
</evidence>
<keyword evidence="2" id="KW-1133">Transmembrane helix</keyword>
<feature type="transmembrane region" description="Helical" evidence="2">
    <location>
        <begin position="12"/>
        <end position="36"/>
    </location>
</feature>
<evidence type="ECO:0000256" key="2">
    <source>
        <dbReference type="SAM" id="Phobius"/>
    </source>
</evidence>
<dbReference type="InterPro" id="IPR033369">
    <property type="entry name" value="C19orf12"/>
</dbReference>
<protein>
    <submittedName>
        <fullName evidence="3">Protein c19orf12</fullName>
    </submittedName>
</protein>
<keyword evidence="4" id="KW-1185">Reference proteome</keyword>
<evidence type="ECO:0000256" key="1">
    <source>
        <dbReference type="ARBA" id="ARBA00029457"/>
    </source>
</evidence>
<dbReference type="PANTHER" id="PTHR31493:SF1">
    <property type="entry name" value="PROTEIN C19ORF12"/>
    <property type="match status" value="1"/>
</dbReference>
<dbReference type="Pfam" id="PF20721">
    <property type="entry name" value="C19orf12"/>
    <property type="match status" value="1"/>
</dbReference>
<dbReference type="AlphaFoldDB" id="A0AAV4AHM2"/>
<dbReference type="Proteomes" id="UP000735302">
    <property type="component" value="Unassembled WGS sequence"/>
</dbReference>